<keyword evidence="5" id="KW-1133">Transmembrane helix</keyword>
<evidence type="ECO:0000313" key="9">
    <source>
        <dbReference type="EMBL" id="CAE2211157.1"/>
    </source>
</evidence>
<accession>A0A7S4HW46</accession>
<keyword evidence="4" id="KW-0812">Transmembrane</keyword>
<evidence type="ECO:0000256" key="4">
    <source>
        <dbReference type="ARBA" id="ARBA00022692"/>
    </source>
</evidence>
<dbReference type="InterPro" id="IPR044669">
    <property type="entry name" value="YneE/VCCN1/2-like"/>
</dbReference>
<dbReference type="GO" id="GO:0005254">
    <property type="term" value="F:chloride channel activity"/>
    <property type="evidence" value="ECO:0007669"/>
    <property type="project" value="InterPro"/>
</dbReference>
<sequence length="518" mass="57741">MMLSTTRWFLQSGASIAFPSRGVLSIRSNFHQPLYCQPRGPPIQHAARLLSGPSRPEESVEGVKRNEDDNGGNKNNNERFAKWEGRLNRLSPNVSPGARSVQVSGRSLSRSGFMQFMRACTVDVNFDFRSWSKHAGPWRNIKVWSPQVVVGSSDLRRILFPDVAQVALVAYSITYYNMLCAEEIKKVLDTDGDGDVSVAELKAGIDAGIVEAHHIMGTDFFTTGDMIMMNTTIPFTLTSMALGMMLAFRTQNCNARYNEARTIWGSMVNEGRALSSRVLSLVGNHEKDSEVAVAAEHMVKCIMTFSRALKYHITTNGHCPDLKIRVKMSDKEVNEAKAAALRQELIRHGIWDENDPVERAYVDRLLDPRVASRPMHALQEISEINARVFMRPKEEGGAGLAPHHANAIFQSVTRLQDVLGACERLYKTPIYTGATRFTSRCVWLWTNLIPLALFPIMGPIATVPSSVVVAVFMYGLEDVGARIEEPFGSLPLWQYCDGIDAGCKQTLAQHEVLRQVPR</sequence>
<dbReference type="Pfam" id="PF25539">
    <property type="entry name" value="Bestrophin_2"/>
    <property type="match status" value="1"/>
</dbReference>
<dbReference type="PANTHER" id="PTHR33281:SF19">
    <property type="entry name" value="VOLTAGE-DEPENDENT ANION CHANNEL-FORMING PROTEIN YNEE"/>
    <property type="match status" value="1"/>
</dbReference>
<evidence type="ECO:0000256" key="6">
    <source>
        <dbReference type="ARBA" id="ARBA00023065"/>
    </source>
</evidence>
<gene>
    <name evidence="9" type="ORF">OAUR00152_LOCUS4590</name>
</gene>
<dbReference type="GO" id="GO:0005886">
    <property type="term" value="C:plasma membrane"/>
    <property type="evidence" value="ECO:0007669"/>
    <property type="project" value="UniProtKB-SubCell"/>
</dbReference>
<comment type="subcellular location">
    <subcellularLocation>
        <location evidence="1">Cell membrane</location>
        <topology evidence="1">Multi-pass membrane protein</topology>
    </subcellularLocation>
</comment>
<evidence type="ECO:0000256" key="1">
    <source>
        <dbReference type="ARBA" id="ARBA00004651"/>
    </source>
</evidence>
<dbReference type="EMBL" id="HBKQ01006877">
    <property type="protein sequence ID" value="CAE2211157.1"/>
    <property type="molecule type" value="Transcribed_RNA"/>
</dbReference>
<reference evidence="9" key="1">
    <citation type="submission" date="2021-01" db="EMBL/GenBank/DDBJ databases">
        <authorList>
            <person name="Corre E."/>
            <person name="Pelletier E."/>
            <person name="Niang G."/>
            <person name="Scheremetjew M."/>
            <person name="Finn R."/>
            <person name="Kale V."/>
            <person name="Holt S."/>
            <person name="Cochrane G."/>
            <person name="Meng A."/>
            <person name="Brown T."/>
            <person name="Cohen L."/>
        </authorList>
    </citation>
    <scope>NUCLEOTIDE SEQUENCE</scope>
    <source>
        <strain evidence="9">Isolate 1302-5</strain>
    </source>
</reference>
<proteinExistence type="predicted"/>
<dbReference type="PANTHER" id="PTHR33281">
    <property type="entry name" value="UPF0187 PROTEIN YNEE"/>
    <property type="match status" value="1"/>
</dbReference>
<dbReference type="PROSITE" id="PS00018">
    <property type="entry name" value="EF_HAND_1"/>
    <property type="match status" value="1"/>
</dbReference>
<evidence type="ECO:0000256" key="2">
    <source>
        <dbReference type="ARBA" id="ARBA00022448"/>
    </source>
</evidence>
<protein>
    <recommendedName>
        <fullName evidence="10">EF-hand domain-containing protein</fullName>
    </recommendedName>
</protein>
<feature type="region of interest" description="Disordered" evidence="8">
    <location>
        <begin position="48"/>
        <end position="81"/>
    </location>
</feature>
<evidence type="ECO:0000256" key="3">
    <source>
        <dbReference type="ARBA" id="ARBA00022475"/>
    </source>
</evidence>
<dbReference type="AlphaFoldDB" id="A0A7S4HW46"/>
<feature type="compositionally biased region" description="Basic and acidic residues" evidence="8">
    <location>
        <begin position="55"/>
        <end position="68"/>
    </location>
</feature>
<keyword evidence="6" id="KW-0406">Ion transport</keyword>
<evidence type="ECO:0008006" key="10">
    <source>
        <dbReference type="Google" id="ProtNLM"/>
    </source>
</evidence>
<keyword evidence="2" id="KW-0813">Transport</keyword>
<evidence type="ECO:0000256" key="7">
    <source>
        <dbReference type="ARBA" id="ARBA00023136"/>
    </source>
</evidence>
<name>A0A7S4HW46_9STRA</name>
<organism evidence="9">
    <name type="scientific">Odontella aurita</name>
    <dbReference type="NCBI Taxonomy" id="265563"/>
    <lineage>
        <taxon>Eukaryota</taxon>
        <taxon>Sar</taxon>
        <taxon>Stramenopiles</taxon>
        <taxon>Ochrophyta</taxon>
        <taxon>Bacillariophyta</taxon>
        <taxon>Mediophyceae</taxon>
        <taxon>Biddulphiophycidae</taxon>
        <taxon>Eupodiscales</taxon>
        <taxon>Odontellaceae</taxon>
        <taxon>Odontella</taxon>
    </lineage>
</organism>
<evidence type="ECO:0000256" key="5">
    <source>
        <dbReference type="ARBA" id="ARBA00022989"/>
    </source>
</evidence>
<keyword evidence="3" id="KW-1003">Cell membrane</keyword>
<evidence type="ECO:0000256" key="8">
    <source>
        <dbReference type="SAM" id="MobiDB-lite"/>
    </source>
</evidence>
<keyword evidence="7" id="KW-0472">Membrane</keyword>
<dbReference type="InterPro" id="IPR018247">
    <property type="entry name" value="EF_Hand_1_Ca_BS"/>
</dbReference>